<dbReference type="Pfam" id="PF12833">
    <property type="entry name" value="HTH_18"/>
    <property type="match status" value="1"/>
</dbReference>
<keyword evidence="4" id="KW-0472">Membrane</keyword>
<comment type="caution">
    <text evidence="6">The sequence shown here is derived from an EMBL/GenBank/DDBJ whole genome shotgun (WGS) entry which is preliminary data.</text>
</comment>
<dbReference type="PANTHER" id="PTHR43280">
    <property type="entry name" value="ARAC-FAMILY TRANSCRIPTIONAL REGULATOR"/>
    <property type="match status" value="1"/>
</dbReference>
<dbReference type="InterPro" id="IPR011990">
    <property type="entry name" value="TPR-like_helical_dom_sf"/>
</dbReference>
<evidence type="ECO:0000256" key="4">
    <source>
        <dbReference type="SAM" id="Phobius"/>
    </source>
</evidence>
<dbReference type="RefSeq" id="WP_130608670.1">
    <property type="nucleotide sequence ID" value="NZ_SGIU01000001.1"/>
</dbReference>
<feature type="transmembrane region" description="Helical" evidence="4">
    <location>
        <begin position="308"/>
        <end position="333"/>
    </location>
</feature>
<dbReference type="InterPro" id="IPR018060">
    <property type="entry name" value="HTH_AraC"/>
</dbReference>
<dbReference type="PANTHER" id="PTHR43280:SF29">
    <property type="entry name" value="ARAC-FAMILY TRANSCRIPTIONAL REGULATOR"/>
    <property type="match status" value="1"/>
</dbReference>
<evidence type="ECO:0000313" key="7">
    <source>
        <dbReference type="Proteomes" id="UP000291981"/>
    </source>
</evidence>
<gene>
    <name evidence="6" type="ORF">EW142_01520</name>
</gene>
<dbReference type="SMART" id="SM00342">
    <property type="entry name" value="HTH_ARAC"/>
    <property type="match status" value="1"/>
</dbReference>
<evidence type="ECO:0000259" key="5">
    <source>
        <dbReference type="PROSITE" id="PS01124"/>
    </source>
</evidence>
<name>A0A4Q8QDP0_9FLAO</name>
<dbReference type="AlphaFoldDB" id="A0A4Q8QDP0"/>
<evidence type="ECO:0000313" key="6">
    <source>
        <dbReference type="EMBL" id="TAI48511.1"/>
    </source>
</evidence>
<protein>
    <submittedName>
        <fullName evidence="6">Helix-turn-helix domain-containing protein</fullName>
    </submittedName>
</protein>
<keyword evidence="3" id="KW-0804">Transcription</keyword>
<dbReference type="Proteomes" id="UP000291981">
    <property type="component" value="Unassembled WGS sequence"/>
</dbReference>
<organism evidence="6 7">
    <name type="scientific">Flagellimonas allohymeniacidonis</name>
    <dbReference type="NCBI Taxonomy" id="2517819"/>
    <lineage>
        <taxon>Bacteria</taxon>
        <taxon>Pseudomonadati</taxon>
        <taxon>Bacteroidota</taxon>
        <taxon>Flavobacteriia</taxon>
        <taxon>Flavobacteriales</taxon>
        <taxon>Flavobacteriaceae</taxon>
        <taxon>Flagellimonas</taxon>
    </lineage>
</organism>
<evidence type="ECO:0000256" key="1">
    <source>
        <dbReference type="ARBA" id="ARBA00023015"/>
    </source>
</evidence>
<keyword evidence="1" id="KW-0805">Transcription regulation</keyword>
<proteinExistence type="predicted"/>
<feature type="domain" description="HTH araC/xylS-type" evidence="5">
    <location>
        <begin position="389"/>
        <end position="499"/>
    </location>
</feature>
<dbReference type="PROSITE" id="PS01124">
    <property type="entry name" value="HTH_ARAC_FAMILY_2"/>
    <property type="match status" value="1"/>
</dbReference>
<dbReference type="Gene3D" id="1.25.40.10">
    <property type="entry name" value="Tetratricopeptide repeat domain"/>
    <property type="match status" value="1"/>
</dbReference>
<feature type="transmembrane region" description="Helical" evidence="4">
    <location>
        <begin position="339"/>
        <end position="358"/>
    </location>
</feature>
<keyword evidence="2" id="KW-0238">DNA-binding</keyword>
<evidence type="ECO:0000256" key="2">
    <source>
        <dbReference type="ARBA" id="ARBA00023125"/>
    </source>
</evidence>
<sequence>MEGRKLSFISFTLIFWIGLHGISQSGSDTLLLDLSGNNSFEIGEGNYTKGRFELAIAYYKQAHLLQYPDSVVLFEKISKCYGILGQKEQATEYLRKYIKSNFDVSILESSEFETIRDSKNFKSIEKSYRPNLSVFALVYFNIGLIGFFLFLLLNVRKTKDILAQRLISFYVLLHSIFIVQICMYITNYRFSFPHILFASASFSFLYGPLVYFYFKRVTRGHRFKWIDGLHLLPCLLYILKNSHLYLSSGQQKLMFMLNFKGVKILDWVILAKIISLILYGLFVYLLFRENKDSQKEAQAGRENIKWQKFFMTFYILYIIGYVFYIISVTLGSISPLVPIHTWISFMSLSVLLVGYFGYAQPKVFAGTITVKDAILFKYSKSGLTESFSKELKQQLEILMTKEKVYREHNLDLEALSNKLGTNRHNTSQVINEHFGMNYFDFINHYRIEEAKQMLLEYSSSGWKWEILDILYHVGFNNRMTFNKAFKKYTSSTPSAFRKTSQLKPLG</sequence>
<dbReference type="SUPFAM" id="SSF48452">
    <property type="entry name" value="TPR-like"/>
    <property type="match status" value="1"/>
</dbReference>
<dbReference type="GO" id="GO:0003700">
    <property type="term" value="F:DNA-binding transcription factor activity"/>
    <property type="evidence" value="ECO:0007669"/>
    <property type="project" value="InterPro"/>
</dbReference>
<feature type="transmembrane region" description="Helical" evidence="4">
    <location>
        <begin position="267"/>
        <end position="287"/>
    </location>
</feature>
<dbReference type="OrthoDB" id="5492415at2"/>
<keyword evidence="4" id="KW-1133">Transmembrane helix</keyword>
<dbReference type="EMBL" id="SGIU01000001">
    <property type="protein sequence ID" value="TAI48511.1"/>
    <property type="molecule type" value="Genomic_DNA"/>
</dbReference>
<feature type="transmembrane region" description="Helical" evidence="4">
    <location>
        <begin position="132"/>
        <end position="155"/>
    </location>
</feature>
<feature type="transmembrane region" description="Helical" evidence="4">
    <location>
        <begin position="167"/>
        <end position="186"/>
    </location>
</feature>
<evidence type="ECO:0000256" key="3">
    <source>
        <dbReference type="ARBA" id="ARBA00023163"/>
    </source>
</evidence>
<keyword evidence="7" id="KW-1185">Reference proteome</keyword>
<feature type="transmembrane region" description="Helical" evidence="4">
    <location>
        <begin position="226"/>
        <end position="247"/>
    </location>
</feature>
<feature type="transmembrane region" description="Helical" evidence="4">
    <location>
        <begin position="192"/>
        <end position="214"/>
    </location>
</feature>
<keyword evidence="4" id="KW-0812">Transmembrane</keyword>
<reference evidence="6 7" key="1">
    <citation type="submission" date="2019-02" db="EMBL/GenBank/DDBJ databases">
        <title>Draft genome sequence of Muricauda sp. 176CP4-71.</title>
        <authorList>
            <person name="Park J.-S."/>
        </authorList>
    </citation>
    <scope>NUCLEOTIDE SEQUENCE [LARGE SCALE GENOMIC DNA]</scope>
    <source>
        <strain evidence="6 7">176CP4-71</strain>
    </source>
</reference>
<dbReference type="Gene3D" id="1.10.10.60">
    <property type="entry name" value="Homeodomain-like"/>
    <property type="match status" value="2"/>
</dbReference>
<dbReference type="GO" id="GO:0043565">
    <property type="term" value="F:sequence-specific DNA binding"/>
    <property type="evidence" value="ECO:0007669"/>
    <property type="project" value="InterPro"/>
</dbReference>
<accession>A0A4Q8QDP0</accession>
<dbReference type="SUPFAM" id="SSF46689">
    <property type="entry name" value="Homeodomain-like"/>
    <property type="match status" value="1"/>
</dbReference>
<dbReference type="InterPro" id="IPR009057">
    <property type="entry name" value="Homeodomain-like_sf"/>
</dbReference>